<protein>
    <recommendedName>
        <fullName evidence="4">Cytochrome c domain-containing protein</fullName>
    </recommendedName>
</protein>
<keyword evidence="1" id="KW-0732">Signal</keyword>
<evidence type="ECO:0008006" key="4">
    <source>
        <dbReference type="Google" id="ProtNLM"/>
    </source>
</evidence>
<sequence>MKKLIPLLLGGACVLASCGTGSTTKTETDTVQAPAPAAVDTTAFNITIAALPPQDLPADATPQQLAEFAWAEFFALNWQSSYNTSKLRATPTDTVTWNFRKPDATLAVWETYAHRTELLPNQPYTVLPFDAAPHYSFGKMPLPYPGPAQPSFTLFNNLDENNEIGSCDLYGQVGQPGGNRMVLYQAKVNRAEYNYIGTNYNTPAKLQAAADTTAVHIKKYKAYYKGATSSCDTVAVPGVLCLPCGGAPAQGGQGQGTIEIKTAWRMLTPAEDATKFFTRKVIYYRTKGTQVYYDNATFALVGMHIIHKTVNFPDFVFATWEHIDVEKENMGLSLLNSNGSEIPPYMQPYKRLHPIEPVTNYATAAAHRKLKALNPNSVWLNYRLTGVQGTPTGNTNTSNYFLANYVVESDSTLANFHGSGIGTPFDNGANTLLKGQLLTAGGCQGCHGVTQLKGTDFSFLLDGFQKPVLSPDTDTSMRAKLTHYLQHSARREARVSAIVAKSAARR</sequence>
<dbReference type="PROSITE" id="PS51257">
    <property type="entry name" value="PROKAR_LIPOPROTEIN"/>
    <property type="match status" value="1"/>
</dbReference>
<dbReference type="EMBL" id="JAUQSY010000002">
    <property type="protein sequence ID" value="MDO7873698.1"/>
    <property type="molecule type" value="Genomic_DNA"/>
</dbReference>
<accession>A0ABT9B7R8</accession>
<feature type="signal peptide" evidence="1">
    <location>
        <begin position="1"/>
        <end position="18"/>
    </location>
</feature>
<feature type="chain" id="PRO_5046077393" description="Cytochrome c domain-containing protein" evidence="1">
    <location>
        <begin position="19"/>
        <end position="506"/>
    </location>
</feature>
<organism evidence="2 3">
    <name type="scientific">Hymenobacter aranciens</name>
    <dbReference type="NCBI Taxonomy" id="3063996"/>
    <lineage>
        <taxon>Bacteria</taxon>
        <taxon>Pseudomonadati</taxon>
        <taxon>Bacteroidota</taxon>
        <taxon>Cytophagia</taxon>
        <taxon>Cytophagales</taxon>
        <taxon>Hymenobacteraceae</taxon>
        <taxon>Hymenobacter</taxon>
    </lineage>
</organism>
<gene>
    <name evidence="2" type="ORF">Q5H93_03060</name>
</gene>
<dbReference type="RefSeq" id="WP_305005014.1">
    <property type="nucleotide sequence ID" value="NZ_JAUQSY010000002.1"/>
</dbReference>
<dbReference type="Proteomes" id="UP001176429">
    <property type="component" value="Unassembled WGS sequence"/>
</dbReference>
<evidence type="ECO:0000256" key="1">
    <source>
        <dbReference type="SAM" id="SignalP"/>
    </source>
</evidence>
<name>A0ABT9B7R8_9BACT</name>
<comment type="caution">
    <text evidence="2">The sequence shown here is derived from an EMBL/GenBank/DDBJ whole genome shotgun (WGS) entry which is preliminary data.</text>
</comment>
<evidence type="ECO:0000313" key="2">
    <source>
        <dbReference type="EMBL" id="MDO7873698.1"/>
    </source>
</evidence>
<reference evidence="2" key="1">
    <citation type="submission" date="2023-07" db="EMBL/GenBank/DDBJ databases">
        <authorList>
            <person name="Kim M.K."/>
        </authorList>
    </citation>
    <scope>NUCLEOTIDE SEQUENCE</scope>
    <source>
        <strain evidence="2">ASUV-10-1</strain>
    </source>
</reference>
<evidence type="ECO:0000313" key="3">
    <source>
        <dbReference type="Proteomes" id="UP001176429"/>
    </source>
</evidence>
<keyword evidence="3" id="KW-1185">Reference proteome</keyword>
<proteinExistence type="predicted"/>